<dbReference type="Proteomes" id="UP000538147">
    <property type="component" value="Unassembled WGS sequence"/>
</dbReference>
<dbReference type="CDD" id="cd00340">
    <property type="entry name" value="GSH_Peroxidase"/>
    <property type="match status" value="1"/>
</dbReference>
<keyword evidence="2 5" id="KW-0575">Peroxidase</keyword>
<reference evidence="8 9" key="1">
    <citation type="submission" date="2020-08" db="EMBL/GenBank/DDBJ databases">
        <title>Genomic Encyclopedia of Type Strains, Phase IV (KMG-IV): sequencing the most valuable type-strain genomes for metagenomic binning, comparative biology and taxonomic classification.</title>
        <authorList>
            <person name="Goeker M."/>
        </authorList>
    </citation>
    <scope>NUCLEOTIDE SEQUENCE [LARGE SCALE GENOMIC DNA]</scope>
    <source>
        <strain evidence="8 9">DSM 102189</strain>
    </source>
</reference>
<dbReference type="PANTHER" id="PTHR11592:SF78">
    <property type="entry name" value="GLUTATHIONE PEROXIDASE"/>
    <property type="match status" value="1"/>
</dbReference>
<feature type="signal peptide" evidence="6">
    <location>
        <begin position="1"/>
        <end position="24"/>
    </location>
</feature>
<dbReference type="GO" id="GO:0034599">
    <property type="term" value="P:cellular response to oxidative stress"/>
    <property type="evidence" value="ECO:0007669"/>
    <property type="project" value="TreeGrafter"/>
</dbReference>
<dbReference type="AlphaFoldDB" id="A0A841L8C6"/>
<evidence type="ECO:0000256" key="2">
    <source>
        <dbReference type="ARBA" id="ARBA00022559"/>
    </source>
</evidence>
<dbReference type="Pfam" id="PF00255">
    <property type="entry name" value="GSHPx"/>
    <property type="match status" value="1"/>
</dbReference>
<organism evidence="8 9">
    <name type="scientific">Polymorphobacter multimanifer</name>
    <dbReference type="NCBI Taxonomy" id="1070431"/>
    <lineage>
        <taxon>Bacteria</taxon>
        <taxon>Pseudomonadati</taxon>
        <taxon>Pseudomonadota</taxon>
        <taxon>Alphaproteobacteria</taxon>
        <taxon>Sphingomonadales</taxon>
        <taxon>Sphingosinicellaceae</taxon>
        <taxon>Polymorphobacter</taxon>
    </lineage>
</organism>
<evidence type="ECO:0000256" key="5">
    <source>
        <dbReference type="RuleBase" id="RU000499"/>
    </source>
</evidence>
<keyword evidence="9" id="KW-1185">Reference proteome</keyword>
<dbReference type="PROSITE" id="PS00460">
    <property type="entry name" value="GLUTATHIONE_PEROXID_1"/>
    <property type="match status" value="1"/>
</dbReference>
<evidence type="ECO:0000256" key="1">
    <source>
        <dbReference type="ARBA" id="ARBA00006926"/>
    </source>
</evidence>
<evidence type="ECO:0000313" key="8">
    <source>
        <dbReference type="EMBL" id="MBB6227213.1"/>
    </source>
</evidence>
<feature type="chain" id="PRO_5032490219" description="Glutathione peroxidase" evidence="6">
    <location>
        <begin position="25"/>
        <end position="187"/>
    </location>
</feature>
<dbReference type="GO" id="GO:0004601">
    <property type="term" value="F:peroxidase activity"/>
    <property type="evidence" value="ECO:0007669"/>
    <property type="project" value="UniProtKB-KW"/>
</dbReference>
<dbReference type="PROSITE" id="PS51355">
    <property type="entry name" value="GLUTATHIONE_PEROXID_3"/>
    <property type="match status" value="1"/>
</dbReference>
<feature type="domain" description="Thioredoxin" evidence="7">
    <location>
        <begin position="23"/>
        <end position="184"/>
    </location>
</feature>
<sequence length="187" mass="20028">MLKSIATTAVAVAAVTLLTAATPAGPQSAFQFTTKTIDGKPMPWAQYKGKVLLVVNTASFCGFTPQYEGLQKLQDEYAPKGFTVIGVPSGDFGDQEYKDGKQIKDFCEATYRVKFPMTEKAVVKGPGAAPFYRWASATLGADKTPGWNFHKYLVGRDGKLIAAFPSKVTPQAPELVAAVDKAIATRG</sequence>
<gene>
    <name evidence="8" type="ORF">FHS79_001377</name>
</gene>
<proteinExistence type="inferred from homology"/>
<dbReference type="InterPro" id="IPR036249">
    <property type="entry name" value="Thioredoxin-like_sf"/>
</dbReference>
<evidence type="ECO:0000256" key="4">
    <source>
        <dbReference type="PIRSR" id="PIRSR000303-1"/>
    </source>
</evidence>
<dbReference type="SUPFAM" id="SSF52833">
    <property type="entry name" value="Thioredoxin-like"/>
    <property type="match status" value="1"/>
</dbReference>
<protein>
    <recommendedName>
        <fullName evidence="5">Glutathione peroxidase</fullName>
    </recommendedName>
</protein>
<comment type="caution">
    <text evidence="8">The sequence shown here is derived from an EMBL/GenBank/DDBJ whole genome shotgun (WGS) entry which is preliminary data.</text>
</comment>
<dbReference type="InterPro" id="IPR013766">
    <property type="entry name" value="Thioredoxin_domain"/>
</dbReference>
<keyword evidence="6" id="KW-0732">Signal</keyword>
<dbReference type="PANTHER" id="PTHR11592">
    <property type="entry name" value="GLUTATHIONE PEROXIDASE"/>
    <property type="match status" value="1"/>
</dbReference>
<dbReference type="InterPro" id="IPR000889">
    <property type="entry name" value="Glutathione_peroxidase"/>
</dbReference>
<dbReference type="InterPro" id="IPR029759">
    <property type="entry name" value="GPX_AS"/>
</dbReference>
<dbReference type="EMBL" id="JACIIV010000008">
    <property type="protein sequence ID" value="MBB6227213.1"/>
    <property type="molecule type" value="Genomic_DNA"/>
</dbReference>
<name>A0A841L8C6_9SPHN</name>
<accession>A0A841L8C6</accession>
<dbReference type="PROSITE" id="PS51352">
    <property type="entry name" value="THIOREDOXIN_2"/>
    <property type="match status" value="1"/>
</dbReference>
<dbReference type="RefSeq" id="WP_184197338.1">
    <property type="nucleotide sequence ID" value="NZ_BMOX01000043.1"/>
</dbReference>
<comment type="similarity">
    <text evidence="1 5">Belongs to the glutathione peroxidase family.</text>
</comment>
<evidence type="ECO:0000256" key="6">
    <source>
        <dbReference type="SAM" id="SignalP"/>
    </source>
</evidence>
<evidence type="ECO:0000313" key="9">
    <source>
        <dbReference type="Proteomes" id="UP000538147"/>
    </source>
</evidence>
<keyword evidence="3 5" id="KW-0560">Oxidoreductase</keyword>
<feature type="active site" evidence="4">
    <location>
        <position position="61"/>
    </location>
</feature>
<dbReference type="PRINTS" id="PR01011">
    <property type="entry name" value="GLUTPROXDASE"/>
</dbReference>
<evidence type="ECO:0000259" key="7">
    <source>
        <dbReference type="PROSITE" id="PS51352"/>
    </source>
</evidence>
<evidence type="ECO:0000256" key="3">
    <source>
        <dbReference type="ARBA" id="ARBA00023002"/>
    </source>
</evidence>
<dbReference type="Gene3D" id="3.40.30.10">
    <property type="entry name" value="Glutaredoxin"/>
    <property type="match status" value="1"/>
</dbReference>
<dbReference type="PIRSF" id="PIRSF000303">
    <property type="entry name" value="Glutathion_perox"/>
    <property type="match status" value="1"/>
</dbReference>